<gene>
    <name evidence="5" type="ORF">V6617_09470</name>
</gene>
<dbReference type="InterPro" id="IPR035437">
    <property type="entry name" value="SNase_OB-fold_sf"/>
</dbReference>
<evidence type="ECO:0000256" key="1">
    <source>
        <dbReference type="ARBA" id="ARBA00022722"/>
    </source>
</evidence>
<name>A0ABZ2HY43_9HYPH</name>
<organism evidence="5 6">
    <name type="scientific">Pelagibacterium nitratireducens</name>
    <dbReference type="NCBI Taxonomy" id="1046114"/>
    <lineage>
        <taxon>Bacteria</taxon>
        <taxon>Pseudomonadati</taxon>
        <taxon>Pseudomonadota</taxon>
        <taxon>Alphaproteobacteria</taxon>
        <taxon>Hyphomicrobiales</taxon>
        <taxon>Devosiaceae</taxon>
        <taxon>Pelagibacterium</taxon>
    </lineage>
</organism>
<dbReference type="EMBL" id="CP146275">
    <property type="protein sequence ID" value="WWT31271.1"/>
    <property type="molecule type" value="Genomic_DNA"/>
</dbReference>
<evidence type="ECO:0000259" key="4">
    <source>
        <dbReference type="PROSITE" id="PS50830"/>
    </source>
</evidence>
<accession>A0ABZ2HY43</accession>
<dbReference type="SMART" id="SM00318">
    <property type="entry name" value="SNc"/>
    <property type="match status" value="1"/>
</dbReference>
<dbReference type="RefSeq" id="WP_338606742.1">
    <property type="nucleotide sequence ID" value="NZ_CP146275.1"/>
</dbReference>
<sequence length="178" mass="20023">MGFWRRVIAFLFTPGTSSARAEFRTVRPARIEPVVGWPSGIISGRCWVIDGDTIVINKTRIRLAGIDAPELEHPWGQKSKWALVELCKGQTITARITPELSYDRLVAQCFLPDGRDLAAELVRCGLALDWPKFSGGKYRHLEPHDARKKLWLADARQKGRQVFSQYGARDTLPPKPGT</sequence>
<keyword evidence="2" id="KW-0255">Endonuclease</keyword>
<keyword evidence="3" id="KW-0378">Hydrolase</keyword>
<dbReference type="PANTHER" id="PTHR12302">
    <property type="entry name" value="EBNA2 BINDING PROTEIN P100"/>
    <property type="match status" value="1"/>
</dbReference>
<dbReference type="InterPro" id="IPR016071">
    <property type="entry name" value="Staphylococal_nuclease_OB-fold"/>
</dbReference>
<protein>
    <submittedName>
        <fullName evidence="5">Thermonuclease family protein</fullName>
    </submittedName>
</protein>
<dbReference type="Pfam" id="PF00565">
    <property type="entry name" value="SNase"/>
    <property type="match status" value="1"/>
</dbReference>
<keyword evidence="6" id="KW-1185">Reference proteome</keyword>
<dbReference type="Gene3D" id="2.40.50.90">
    <property type="match status" value="1"/>
</dbReference>
<reference evidence="5 6" key="1">
    <citation type="submission" date="2024-02" db="EMBL/GenBank/DDBJ databases">
        <title>Complete genome sequence of Pelagibacterium nitratireducens ZH15.</title>
        <authorList>
            <person name="Zhao L.H."/>
        </authorList>
    </citation>
    <scope>NUCLEOTIDE SEQUENCE [LARGE SCALE GENOMIC DNA]</scope>
    <source>
        <strain evidence="5 6">ZH15</strain>
    </source>
</reference>
<proteinExistence type="predicted"/>
<evidence type="ECO:0000313" key="5">
    <source>
        <dbReference type="EMBL" id="WWT31271.1"/>
    </source>
</evidence>
<dbReference type="PANTHER" id="PTHR12302:SF3">
    <property type="entry name" value="SERINE_THREONINE-PROTEIN KINASE 31"/>
    <property type="match status" value="1"/>
</dbReference>
<dbReference type="PROSITE" id="PS50830">
    <property type="entry name" value="TNASE_3"/>
    <property type="match status" value="1"/>
</dbReference>
<feature type="domain" description="TNase-like" evidence="4">
    <location>
        <begin position="48"/>
        <end position="165"/>
    </location>
</feature>
<evidence type="ECO:0000256" key="2">
    <source>
        <dbReference type="ARBA" id="ARBA00022759"/>
    </source>
</evidence>
<dbReference type="Proteomes" id="UP001369958">
    <property type="component" value="Chromosome"/>
</dbReference>
<keyword evidence="1" id="KW-0540">Nuclease</keyword>
<evidence type="ECO:0000313" key="6">
    <source>
        <dbReference type="Proteomes" id="UP001369958"/>
    </source>
</evidence>
<evidence type="ECO:0000256" key="3">
    <source>
        <dbReference type="ARBA" id="ARBA00022801"/>
    </source>
</evidence>
<dbReference type="SUPFAM" id="SSF50199">
    <property type="entry name" value="Staphylococcal nuclease"/>
    <property type="match status" value="1"/>
</dbReference>